<sequence length="235" mass="27554">MIIINCSADAAAHLYGKYKKGRDEVFFEPASSVQDTVAERQEKLNVQDLTQWVVHAVKMGRSTSLIAMEFTTRWVHVIHQVRKGDVNGFIERLNNRLVNGIQWLGGYFSLFTVEDLAASVERYFSRHREIRFYLQTDRSAMTHINQVSAFYQDAYYSIGAFPEDEETALAFDLRLNDDWRCRKGEAFDLRVDEKMLIHWMTHYLSQKSQQTEQILARIREMRRETFMSNADLHSI</sequence>
<dbReference type="RefSeq" id="WP_090123434.1">
    <property type="nucleotide sequence ID" value="NZ_CP045300.1"/>
</dbReference>
<gene>
    <name evidence="2" type="ORF">SAMN05192562_104369</name>
</gene>
<feature type="domain" description="DUF6933" evidence="1">
    <location>
        <begin position="41"/>
        <end position="180"/>
    </location>
</feature>
<dbReference type="Proteomes" id="UP000199187">
    <property type="component" value="Unassembled WGS sequence"/>
</dbReference>
<organism evidence="2 3">
    <name type="scientific">Kosakonia arachidis</name>
    <dbReference type="NCBI Taxonomy" id="551989"/>
    <lineage>
        <taxon>Bacteria</taxon>
        <taxon>Pseudomonadati</taxon>
        <taxon>Pseudomonadota</taxon>
        <taxon>Gammaproteobacteria</taxon>
        <taxon>Enterobacterales</taxon>
        <taxon>Enterobacteriaceae</taxon>
        <taxon>Kosakonia</taxon>
    </lineage>
</organism>
<reference evidence="3" key="1">
    <citation type="submission" date="2016-10" db="EMBL/GenBank/DDBJ databases">
        <authorList>
            <person name="Varghese N."/>
            <person name="Submissions S."/>
        </authorList>
    </citation>
    <scope>NUCLEOTIDE SEQUENCE [LARGE SCALE GENOMIC DNA]</scope>
    <source>
        <strain evidence="3">Ah-143</strain>
    </source>
</reference>
<evidence type="ECO:0000259" key="1">
    <source>
        <dbReference type="Pfam" id="PF22016"/>
    </source>
</evidence>
<dbReference type="InterPro" id="IPR053864">
    <property type="entry name" value="DUF6933"/>
</dbReference>
<dbReference type="OrthoDB" id="6947307at2"/>
<evidence type="ECO:0000313" key="3">
    <source>
        <dbReference type="Proteomes" id="UP000199187"/>
    </source>
</evidence>
<dbReference type="Pfam" id="PF22016">
    <property type="entry name" value="DUF6933"/>
    <property type="match status" value="1"/>
</dbReference>
<keyword evidence="3" id="KW-1185">Reference proteome</keyword>
<proteinExistence type="predicted"/>
<dbReference type="EMBL" id="FPAU01000004">
    <property type="protein sequence ID" value="SFU06252.1"/>
    <property type="molecule type" value="Genomic_DNA"/>
</dbReference>
<name>A0A1I7D3F6_9ENTR</name>
<protein>
    <recommendedName>
        <fullName evidence="1">DUF6933 domain-containing protein</fullName>
    </recommendedName>
</protein>
<dbReference type="AlphaFoldDB" id="A0A1I7D3F6"/>
<accession>A0A1I7D3F6</accession>
<evidence type="ECO:0000313" key="2">
    <source>
        <dbReference type="EMBL" id="SFU06252.1"/>
    </source>
</evidence>